<dbReference type="Pfam" id="PF01436">
    <property type="entry name" value="NHL"/>
    <property type="match status" value="1"/>
</dbReference>
<dbReference type="Proteomes" id="UP000001554">
    <property type="component" value="Chromosome 5"/>
</dbReference>
<evidence type="ECO:0000313" key="6">
    <source>
        <dbReference type="RefSeq" id="XP_035677255.1"/>
    </source>
</evidence>
<dbReference type="InterPro" id="IPR050952">
    <property type="entry name" value="TRIM-NHL_E3_ligases"/>
</dbReference>
<dbReference type="InterPro" id="IPR011042">
    <property type="entry name" value="6-blade_b-propeller_TolB-like"/>
</dbReference>
<name>A0A9J7MS68_BRAFL</name>
<gene>
    <name evidence="6" type="primary">LOC118416274</name>
</gene>
<feature type="region of interest" description="Disordered" evidence="3">
    <location>
        <begin position="538"/>
        <end position="566"/>
    </location>
</feature>
<keyword evidence="4" id="KW-0472">Membrane</keyword>
<protein>
    <submittedName>
        <fullName evidence="6">Uncharacterized protein LOC118416274</fullName>
    </submittedName>
</protein>
<evidence type="ECO:0000256" key="3">
    <source>
        <dbReference type="SAM" id="MobiDB-lite"/>
    </source>
</evidence>
<feature type="compositionally biased region" description="Polar residues" evidence="3">
    <location>
        <begin position="124"/>
        <end position="143"/>
    </location>
</feature>
<evidence type="ECO:0000256" key="4">
    <source>
        <dbReference type="SAM" id="Phobius"/>
    </source>
</evidence>
<dbReference type="PANTHER" id="PTHR24104:SF50">
    <property type="entry name" value="SMP-30_GLUCONOLACTONASE_LRE-LIKE REGION DOMAIN-CONTAINING PROTEIN"/>
    <property type="match status" value="1"/>
</dbReference>
<dbReference type="SUPFAM" id="SSF75011">
    <property type="entry name" value="3-carboxy-cis,cis-mucoante lactonizing enzyme"/>
    <property type="match status" value="1"/>
</dbReference>
<dbReference type="PROSITE" id="PS51125">
    <property type="entry name" value="NHL"/>
    <property type="match status" value="1"/>
</dbReference>
<dbReference type="KEGG" id="bfo:118416274"/>
<feature type="repeat" description="NHL" evidence="2">
    <location>
        <begin position="577"/>
        <end position="618"/>
    </location>
</feature>
<evidence type="ECO:0000313" key="5">
    <source>
        <dbReference type="Proteomes" id="UP000001554"/>
    </source>
</evidence>
<keyword evidence="4" id="KW-1133">Transmembrane helix</keyword>
<feature type="region of interest" description="Disordered" evidence="3">
    <location>
        <begin position="1"/>
        <end position="78"/>
    </location>
</feature>
<reference evidence="6" key="2">
    <citation type="submission" date="2025-08" db="UniProtKB">
        <authorList>
            <consortium name="RefSeq"/>
        </authorList>
    </citation>
    <scope>IDENTIFICATION</scope>
    <source>
        <strain evidence="6">S238N-H82</strain>
        <tissue evidence="6">Testes</tissue>
    </source>
</reference>
<feature type="region of interest" description="Disordered" evidence="3">
    <location>
        <begin position="91"/>
        <end position="227"/>
    </location>
</feature>
<feature type="region of interest" description="Disordered" evidence="3">
    <location>
        <begin position="410"/>
        <end position="524"/>
    </location>
</feature>
<dbReference type="AlphaFoldDB" id="A0A9J7MS68"/>
<organism evidence="5 6">
    <name type="scientific">Branchiostoma floridae</name>
    <name type="common">Florida lancelet</name>
    <name type="synonym">Amphioxus</name>
    <dbReference type="NCBI Taxonomy" id="7739"/>
    <lineage>
        <taxon>Eukaryota</taxon>
        <taxon>Metazoa</taxon>
        <taxon>Chordata</taxon>
        <taxon>Cephalochordata</taxon>
        <taxon>Leptocardii</taxon>
        <taxon>Amphioxiformes</taxon>
        <taxon>Branchiostomatidae</taxon>
        <taxon>Branchiostoma</taxon>
    </lineage>
</organism>
<feature type="compositionally biased region" description="Polar residues" evidence="3">
    <location>
        <begin position="7"/>
        <end position="17"/>
    </location>
</feature>
<sequence length="843" mass="90677">MAEDITSKTVAESSSTGLVRDETRTTVPLTRRRKAARQGDSAGYKGDDEDDDYRMSVRRDAEESNRPPRRVKSKEQAAFMSKDDLVFIHTLPKRMRRQKKPIQTPETASRGRADISATFGACGSSDNCTSTPDSVGDVQNTGATHRPSDALPLNPMSSRKSRDQNPTYNQGTLNPNTCNSNPMYPQSTPNVHPEPAFGQDKPCNSMSSENTRDANEDTQDLTSQNQKQTYPQHVMQQLNAHTEPSLDEDNPSIQGVATGNREDDEAASSPVAGDGDPTCQPYAVRYREEDDPIDITPYAVAYMRQDEGEQTDTNTNTHPSSCNDSDVSVIAMQAPAPSWLNPNPMYQQNALNPNPMYGQNTGNPNPPVPNAGQEADCVCTSSWVCTALTIAIVLVLLIVGGAFVGMYLSTSEQDSQKPTKSVDTDRTPGHHAVNSPSTAGQPDMDSPSTPGHHAVDSPSTPGHPDMDSPSTPGHPDMDSPSTPGHPDMDSPSTPGHPAVDSPSTPGQPAVDSPSTPGHPDCCISDERTTMADFLSKPTVHSADGQTTTIASTSPQGVVPPSTSVSSQDDYVNLKPIVFGGGGTSRGKLGSSSGVAVSADNEIFVAEWSNQRVQVFNMNGDSLRLFKTVVPGEDGRAMYPTGLDIDKDGRIWVVGKKFFAGRAVQVVQYSKDGLPVSTFDVPREVWCPRISVNARDNSKIVLTPNEILMFKPNGSFAGSFGKQEGAQLQYATTDKDGNILVTDISRSRVHVYDHNGQYSFSFDTVRVSKGIPRGICTDPLGHIFVADSANVRVDMFTSRGEFVRTVVNVTNPRAVAVGPGGQLVVTDAVSVATIFPRQMVFPDE</sequence>
<evidence type="ECO:0000256" key="2">
    <source>
        <dbReference type="PROSITE-ProRule" id="PRU00504"/>
    </source>
</evidence>
<accession>A0A9J7MS68</accession>
<feature type="compositionally biased region" description="Polar residues" evidence="3">
    <location>
        <begin position="164"/>
        <end position="190"/>
    </location>
</feature>
<feature type="compositionally biased region" description="Polar residues" evidence="3">
    <location>
        <begin position="543"/>
        <end position="566"/>
    </location>
</feature>
<keyword evidence="1" id="KW-0677">Repeat</keyword>
<feature type="transmembrane region" description="Helical" evidence="4">
    <location>
        <begin position="387"/>
        <end position="408"/>
    </location>
</feature>
<dbReference type="RefSeq" id="XP_035677255.1">
    <property type="nucleotide sequence ID" value="XM_035821362.1"/>
</dbReference>
<dbReference type="GeneID" id="118416274"/>
<evidence type="ECO:0000256" key="1">
    <source>
        <dbReference type="ARBA" id="ARBA00022737"/>
    </source>
</evidence>
<dbReference type="CDD" id="cd05819">
    <property type="entry name" value="NHL"/>
    <property type="match status" value="1"/>
</dbReference>
<dbReference type="PANTHER" id="PTHR24104">
    <property type="entry name" value="E3 UBIQUITIN-PROTEIN LIGASE NHLRC1-RELATED"/>
    <property type="match status" value="1"/>
</dbReference>
<dbReference type="InterPro" id="IPR001258">
    <property type="entry name" value="NHL_repeat"/>
</dbReference>
<keyword evidence="4" id="KW-0812">Transmembrane</keyword>
<feature type="compositionally biased region" description="Basic and acidic residues" evidence="3">
    <location>
        <begin position="414"/>
        <end position="428"/>
    </location>
</feature>
<proteinExistence type="predicted"/>
<feature type="compositionally biased region" description="Basic residues" evidence="3">
    <location>
        <begin position="91"/>
        <end position="100"/>
    </location>
</feature>
<dbReference type="OrthoDB" id="10103423at2759"/>
<keyword evidence="5" id="KW-1185">Reference proteome</keyword>
<reference evidence="5" key="1">
    <citation type="journal article" date="2020" name="Nat. Ecol. Evol.">
        <title>Deeply conserved synteny resolves early events in vertebrate evolution.</title>
        <authorList>
            <person name="Simakov O."/>
            <person name="Marletaz F."/>
            <person name="Yue J.X."/>
            <person name="O'Connell B."/>
            <person name="Jenkins J."/>
            <person name="Brandt A."/>
            <person name="Calef R."/>
            <person name="Tung C.H."/>
            <person name="Huang T.K."/>
            <person name="Schmutz J."/>
            <person name="Satoh N."/>
            <person name="Yu J.K."/>
            <person name="Putnam N.H."/>
            <person name="Green R.E."/>
            <person name="Rokhsar D.S."/>
        </authorList>
    </citation>
    <scope>NUCLEOTIDE SEQUENCE [LARGE SCALE GENOMIC DNA]</scope>
    <source>
        <strain evidence="5">S238N-H82</strain>
    </source>
</reference>
<feature type="region of interest" description="Disordered" evidence="3">
    <location>
        <begin position="242"/>
        <end position="281"/>
    </location>
</feature>
<feature type="compositionally biased region" description="Basic and acidic residues" evidence="3">
    <location>
        <begin position="53"/>
        <end position="66"/>
    </location>
</feature>
<dbReference type="Gene3D" id="2.120.10.30">
    <property type="entry name" value="TolB, C-terminal domain"/>
    <property type="match status" value="1"/>
</dbReference>